<organism evidence="1 2">
    <name type="scientific">Citrus sinensis</name>
    <name type="common">Sweet orange</name>
    <name type="synonym">Citrus aurantium var. sinensis</name>
    <dbReference type="NCBI Taxonomy" id="2711"/>
    <lineage>
        <taxon>Eukaryota</taxon>
        <taxon>Viridiplantae</taxon>
        <taxon>Streptophyta</taxon>
        <taxon>Embryophyta</taxon>
        <taxon>Tracheophyta</taxon>
        <taxon>Spermatophyta</taxon>
        <taxon>Magnoliopsida</taxon>
        <taxon>eudicotyledons</taxon>
        <taxon>Gunneridae</taxon>
        <taxon>Pentapetalae</taxon>
        <taxon>rosids</taxon>
        <taxon>malvids</taxon>
        <taxon>Sapindales</taxon>
        <taxon>Rutaceae</taxon>
        <taxon>Aurantioideae</taxon>
        <taxon>Citrus</taxon>
    </lineage>
</organism>
<evidence type="ECO:0000313" key="2">
    <source>
        <dbReference type="Proteomes" id="UP000829398"/>
    </source>
</evidence>
<protein>
    <submittedName>
        <fullName evidence="1">Rnase h domain-containing protein</fullName>
    </submittedName>
</protein>
<sequence length="227" mass="25299">MKRRKKDREQIIAVCWAIWYSRNCFVIEGKKEDPLGSATRAVAIVESYRRIKSVKNNVLAGHQQNGRQDWKAPPPGWFKVNVDAATNLSKQRGGLGAVVRDSSGEIVAAAAQRTTLKGNVADMEAEAVLLGIQVAREANCVHFVIESDSKEVVELVLKRKNSLAEISWNIEEIQDCLKGQSTATIQFVPRRCNVIAHNLAEVAPDREDPIFWIGNFPVSTVDVFLQF</sequence>
<dbReference type="EMBL" id="CM039177">
    <property type="protein sequence ID" value="KAH9699185.1"/>
    <property type="molecule type" value="Genomic_DNA"/>
</dbReference>
<dbReference type="Proteomes" id="UP000829398">
    <property type="component" value="Chromosome 8"/>
</dbReference>
<name>A0ACB8IS86_CITSI</name>
<reference evidence="2" key="1">
    <citation type="journal article" date="2023" name="Hortic. Res.">
        <title>A chromosome-level phased genome enabling allele-level studies in sweet orange: a case study on citrus Huanglongbing tolerance.</title>
        <authorList>
            <person name="Wu B."/>
            <person name="Yu Q."/>
            <person name="Deng Z."/>
            <person name="Duan Y."/>
            <person name="Luo F."/>
            <person name="Gmitter F. Jr."/>
        </authorList>
    </citation>
    <scope>NUCLEOTIDE SEQUENCE [LARGE SCALE GENOMIC DNA]</scope>
    <source>
        <strain evidence="2">cv. Valencia</strain>
    </source>
</reference>
<comment type="caution">
    <text evidence="1">The sequence shown here is derived from an EMBL/GenBank/DDBJ whole genome shotgun (WGS) entry which is preliminary data.</text>
</comment>
<evidence type="ECO:0000313" key="1">
    <source>
        <dbReference type="EMBL" id="KAH9699185.1"/>
    </source>
</evidence>
<accession>A0ACB8IS86</accession>
<gene>
    <name evidence="1" type="ORF">KPL71_024246</name>
</gene>
<keyword evidence="2" id="KW-1185">Reference proteome</keyword>
<proteinExistence type="predicted"/>